<organism evidence="4 5">
    <name type="scientific">Glutamicibacter mishrai</name>
    <dbReference type="NCBI Taxonomy" id="1775880"/>
    <lineage>
        <taxon>Bacteria</taxon>
        <taxon>Bacillati</taxon>
        <taxon>Actinomycetota</taxon>
        <taxon>Actinomycetes</taxon>
        <taxon>Micrococcales</taxon>
        <taxon>Micrococcaceae</taxon>
        <taxon>Glutamicibacter</taxon>
    </lineage>
</organism>
<feature type="domain" description="Gfo/Idh/MocA-like oxidoreductase N-terminal" evidence="3">
    <location>
        <begin position="4"/>
        <end position="120"/>
    </location>
</feature>
<dbReference type="InterPro" id="IPR036291">
    <property type="entry name" value="NAD(P)-bd_dom_sf"/>
</dbReference>
<dbReference type="InterPro" id="IPR051317">
    <property type="entry name" value="Gfo/Idh/MocA_oxidoreduct"/>
</dbReference>
<dbReference type="SUPFAM" id="SSF51735">
    <property type="entry name" value="NAD(P)-binding Rossmann-fold domains"/>
    <property type="match status" value="1"/>
</dbReference>
<dbReference type="GO" id="GO:0000166">
    <property type="term" value="F:nucleotide binding"/>
    <property type="evidence" value="ECO:0007669"/>
    <property type="project" value="InterPro"/>
</dbReference>
<dbReference type="PANTHER" id="PTHR43708">
    <property type="entry name" value="CONSERVED EXPRESSED OXIDOREDUCTASE (EUROFUNG)"/>
    <property type="match status" value="1"/>
</dbReference>
<sequence length="291" mass="31254">MSAVKIGLVGAGPWAKIFHAPMITGGPEAELTAVWARRQEAAQEIVDEFGGVVAGSFEDLVESVDAIVFAVPPFIQAELAARAAPAGKPMLLEKPLGVDLEQAEQLARTLNEANVATQVMFTNRFSPRIREFLADARKQKPIGAVGSYINQAALPGGTFATPWRIEKGGLLDLGPHVLDTLDAAVGPITQVRGEGDPQRWYILSVTHENGVLSQAALSLTSPVVADVAGVKVYTEDGELECEFVGKDGDPETPHVIRREFAEVVRSGNSHEIDVNRALYIQRLLEQAKTAN</sequence>
<gene>
    <name evidence="4" type="ORF">D3791_05585</name>
</gene>
<dbReference type="SUPFAM" id="SSF55347">
    <property type="entry name" value="Glyceraldehyde-3-phosphate dehydrogenase-like, C-terminal domain"/>
    <property type="match status" value="1"/>
</dbReference>
<dbReference type="RefSeq" id="WP_172511533.1">
    <property type="nucleotide sequence ID" value="NZ_CP032549.1"/>
</dbReference>
<comment type="similarity">
    <text evidence="1">Belongs to the Gfo/Idh/MocA family.</text>
</comment>
<dbReference type="Pfam" id="PF01408">
    <property type="entry name" value="GFO_IDH_MocA"/>
    <property type="match status" value="1"/>
</dbReference>
<accession>A0A6H0SKY0</accession>
<reference evidence="4 5" key="1">
    <citation type="submission" date="2018-09" db="EMBL/GenBank/DDBJ databases">
        <title>Glutamicibacter mishrai S5-52T (LMG 29155T = KCTC 39846T).</title>
        <authorList>
            <person name="Das S.K."/>
        </authorList>
    </citation>
    <scope>NUCLEOTIDE SEQUENCE [LARGE SCALE GENOMIC DNA]</scope>
    <source>
        <strain evidence="4 5">S5-52</strain>
    </source>
</reference>
<evidence type="ECO:0000259" key="3">
    <source>
        <dbReference type="Pfam" id="PF01408"/>
    </source>
</evidence>
<name>A0A6H0SKY0_9MICC</name>
<evidence type="ECO:0000256" key="1">
    <source>
        <dbReference type="ARBA" id="ARBA00010928"/>
    </source>
</evidence>
<dbReference type="Proteomes" id="UP000502331">
    <property type="component" value="Chromosome"/>
</dbReference>
<protein>
    <submittedName>
        <fullName evidence="4">Gfo/Idh/MocA family oxidoreductase</fullName>
    </submittedName>
</protein>
<proteinExistence type="inferred from homology"/>
<evidence type="ECO:0000256" key="2">
    <source>
        <dbReference type="ARBA" id="ARBA00023002"/>
    </source>
</evidence>
<dbReference type="AlphaFoldDB" id="A0A6H0SKY0"/>
<dbReference type="Gene3D" id="3.30.360.10">
    <property type="entry name" value="Dihydrodipicolinate Reductase, domain 2"/>
    <property type="match status" value="1"/>
</dbReference>
<dbReference type="EMBL" id="CP032549">
    <property type="protein sequence ID" value="QIV86647.1"/>
    <property type="molecule type" value="Genomic_DNA"/>
</dbReference>
<keyword evidence="5" id="KW-1185">Reference proteome</keyword>
<keyword evidence="2" id="KW-0560">Oxidoreductase</keyword>
<dbReference type="Gene3D" id="3.40.50.720">
    <property type="entry name" value="NAD(P)-binding Rossmann-like Domain"/>
    <property type="match status" value="1"/>
</dbReference>
<dbReference type="InterPro" id="IPR000683">
    <property type="entry name" value="Gfo/Idh/MocA-like_OxRdtase_N"/>
</dbReference>
<evidence type="ECO:0000313" key="4">
    <source>
        <dbReference type="EMBL" id="QIV86647.1"/>
    </source>
</evidence>
<dbReference type="GO" id="GO:0016491">
    <property type="term" value="F:oxidoreductase activity"/>
    <property type="evidence" value="ECO:0007669"/>
    <property type="project" value="UniProtKB-KW"/>
</dbReference>
<evidence type="ECO:0000313" key="5">
    <source>
        <dbReference type="Proteomes" id="UP000502331"/>
    </source>
</evidence>
<dbReference type="PANTHER" id="PTHR43708:SF5">
    <property type="entry name" value="CONSERVED EXPRESSED OXIDOREDUCTASE (EUROFUNG)-RELATED"/>
    <property type="match status" value="1"/>
</dbReference>